<dbReference type="AlphaFoldDB" id="A0A540W4J6"/>
<gene>
    <name evidence="1" type="ORF">E6W39_18980</name>
</gene>
<keyword evidence="2" id="KW-1185">Reference proteome</keyword>
<organism evidence="1 2">
    <name type="scientific">Kitasatospora acidiphila</name>
    <dbReference type="NCBI Taxonomy" id="2567942"/>
    <lineage>
        <taxon>Bacteria</taxon>
        <taxon>Bacillati</taxon>
        <taxon>Actinomycetota</taxon>
        <taxon>Actinomycetes</taxon>
        <taxon>Kitasatosporales</taxon>
        <taxon>Streptomycetaceae</taxon>
        <taxon>Kitasatospora</taxon>
    </lineage>
</organism>
<comment type="caution">
    <text evidence="1">The sequence shown here is derived from an EMBL/GenBank/DDBJ whole genome shotgun (WGS) entry which is preliminary data.</text>
</comment>
<dbReference type="EMBL" id="VIGB01000003">
    <property type="protein sequence ID" value="TQF03936.1"/>
    <property type="molecule type" value="Genomic_DNA"/>
</dbReference>
<reference evidence="1 2" key="1">
    <citation type="submission" date="2019-06" db="EMBL/GenBank/DDBJ databases">
        <title>Description of Kitasatospora acidophila sp. nov. isolated from pine grove soil, and reclassification of Streptomyces novaecaesareae to Kitasatospora novaeceasareae comb. nov.</title>
        <authorList>
            <person name="Kim M.J."/>
        </authorList>
    </citation>
    <scope>NUCLEOTIDE SEQUENCE [LARGE SCALE GENOMIC DNA]</scope>
    <source>
        <strain evidence="1 2">MMS16-CNU292</strain>
    </source>
</reference>
<protein>
    <submittedName>
        <fullName evidence="1">Uncharacterized protein</fullName>
    </submittedName>
</protein>
<evidence type="ECO:0000313" key="1">
    <source>
        <dbReference type="EMBL" id="TQF03936.1"/>
    </source>
</evidence>
<proteinExistence type="predicted"/>
<dbReference type="Proteomes" id="UP000319103">
    <property type="component" value="Unassembled WGS sequence"/>
</dbReference>
<dbReference type="RefSeq" id="WP_141634536.1">
    <property type="nucleotide sequence ID" value="NZ_VIGB01000003.1"/>
</dbReference>
<name>A0A540W4J6_9ACTN</name>
<sequence length="272" mass="28291">MTLVITGIPVQALAYISLNVTGLTGYDTVAVQRTNADGSQVIVRSCNYISTGGADSWAGFDLEASLGVVVSYTVIAQTHNGDGSITTATASSGGLIIPTQNGVGWLKNLSQAALNTQISLQALSDVKTDPRIQVYPVIGRKNPVVVSDVRGGRTGTVSLMTTGSTDYQAVSTLLASGSTLFLQATPADGFSDMYFVAGSVTEHRPAAQSTDYTRIFNIDFTEVDSPSGSLTSIPGNSYAAVVSFGTYQALLNDRTTYLGVLNTPWGLGPGGN</sequence>
<dbReference type="OrthoDB" id="4134944at2"/>
<accession>A0A540W4J6</accession>
<evidence type="ECO:0000313" key="2">
    <source>
        <dbReference type="Proteomes" id="UP000319103"/>
    </source>
</evidence>